<protein>
    <submittedName>
        <fullName evidence="1">Uncharacterized protein</fullName>
    </submittedName>
</protein>
<accession>A0ACB9Z585</accession>
<sequence length="111" mass="12168">MLTSSSISVRSAVLRQAGPPRFHETCISLKANLTQESETPESCEWFTNDGHNPGAVCSAGTFEKPTSFLIRGDFCAVYSDDGSTRDSNGITSTKFDFLNIWRFMQCFAIGA</sequence>
<proteinExistence type="predicted"/>
<gene>
    <name evidence="1" type="ORF">F4820DRAFT_416228</name>
</gene>
<dbReference type="EMBL" id="MU393456">
    <property type="protein sequence ID" value="KAI4866637.1"/>
    <property type="molecule type" value="Genomic_DNA"/>
</dbReference>
<organism evidence="1 2">
    <name type="scientific">Hypoxylon rubiginosum</name>
    <dbReference type="NCBI Taxonomy" id="110542"/>
    <lineage>
        <taxon>Eukaryota</taxon>
        <taxon>Fungi</taxon>
        <taxon>Dikarya</taxon>
        <taxon>Ascomycota</taxon>
        <taxon>Pezizomycotina</taxon>
        <taxon>Sordariomycetes</taxon>
        <taxon>Xylariomycetidae</taxon>
        <taxon>Xylariales</taxon>
        <taxon>Hypoxylaceae</taxon>
        <taxon>Hypoxylon</taxon>
    </lineage>
</organism>
<evidence type="ECO:0000313" key="2">
    <source>
        <dbReference type="Proteomes" id="UP001497700"/>
    </source>
</evidence>
<reference evidence="1 2" key="1">
    <citation type="journal article" date="2022" name="New Phytol.">
        <title>Ecological generalism drives hyperdiversity of secondary metabolite gene clusters in xylarialean endophytes.</title>
        <authorList>
            <person name="Franco M.E.E."/>
            <person name="Wisecaver J.H."/>
            <person name="Arnold A.E."/>
            <person name="Ju Y.M."/>
            <person name="Slot J.C."/>
            <person name="Ahrendt S."/>
            <person name="Moore L.P."/>
            <person name="Eastman K.E."/>
            <person name="Scott K."/>
            <person name="Konkel Z."/>
            <person name="Mondo S.J."/>
            <person name="Kuo A."/>
            <person name="Hayes R.D."/>
            <person name="Haridas S."/>
            <person name="Andreopoulos B."/>
            <person name="Riley R."/>
            <person name="LaButti K."/>
            <person name="Pangilinan J."/>
            <person name="Lipzen A."/>
            <person name="Amirebrahimi M."/>
            <person name="Yan J."/>
            <person name="Adam C."/>
            <person name="Keymanesh K."/>
            <person name="Ng V."/>
            <person name="Louie K."/>
            <person name="Northen T."/>
            <person name="Drula E."/>
            <person name="Henrissat B."/>
            <person name="Hsieh H.M."/>
            <person name="Youens-Clark K."/>
            <person name="Lutzoni F."/>
            <person name="Miadlikowska J."/>
            <person name="Eastwood D.C."/>
            <person name="Hamelin R.C."/>
            <person name="Grigoriev I.V."/>
            <person name="U'Ren J.M."/>
        </authorList>
    </citation>
    <scope>NUCLEOTIDE SEQUENCE [LARGE SCALE GENOMIC DNA]</scope>
    <source>
        <strain evidence="1 2">CBS 119005</strain>
    </source>
</reference>
<name>A0ACB9Z585_9PEZI</name>
<comment type="caution">
    <text evidence="1">The sequence shown here is derived from an EMBL/GenBank/DDBJ whole genome shotgun (WGS) entry which is preliminary data.</text>
</comment>
<dbReference type="Proteomes" id="UP001497700">
    <property type="component" value="Unassembled WGS sequence"/>
</dbReference>
<evidence type="ECO:0000313" key="1">
    <source>
        <dbReference type="EMBL" id="KAI4866637.1"/>
    </source>
</evidence>
<keyword evidence="2" id="KW-1185">Reference proteome</keyword>